<evidence type="ECO:0000256" key="2">
    <source>
        <dbReference type="ARBA" id="ARBA00023043"/>
    </source>
</evidence>
<dbReference type="PANTHER" id="PTHR24123:SF33">
    <property type="entry name" value="PROTEIN HOS4"/>
    <property type="match status" value="1"/>
</dbReference>
<reference evidence="4 5" key="1">
    <citation type="submission" date="2019-02" db="EMBL/GenBank/DDBJ databases">
        <title>Deep-cultivation of Planctomycetes and their phenomic and genomic characterization uncovers novel biology.</title>
        <authorList>
            <person name="Wiegand S."/>
            <person name="Jogler M."/>
            <person name="Boedeker C."/>
            <person name="Pinto D."/>
            <person name="Vollmers J."/>
            <person name="Rivas-Marin E."/>
            <person name="Kohn T."/>
            <person name="Peeters S.H."/>
            <person name="Heuer A."/>
            <person name="Rast P."/>
            <person name="Oberbeckmann S."/>
            <person name="Bunk B."/>
            <person name="Jeske O."/>
            <person name="Meyerdierks A."/>
            <person name="Storesund J.E."/>
            <person name="Kallscheuer N."/>
            <person name="Luecker S."/>
            <person name="Lage O.M."/>
            <person name="Pohl T."/>
            <person name="Merkel B.J."/>
            <person name="Hornburger P."/>
            <person name="Mueller R.-W."/>
            <person name="Bruemmer F."/>
            <person name="Labrenz M."/>
            <person name="Spormann A.M."/>
            <person name="Op den Camp H."/>
            <person name="Overmann J."/>
            <person name="Amann R."/>
            <person name="Jetten M.S.M."/>
            <person name="Mascher T."/>
            <person name="Medema M.H."/>
            <person name="Devos D.P."/>
            <person name="Kaster A.-K."/>
            <person name="Ovreas L."/>
            <person name="Rohde M."/>
            <person name="Galperin M.Y."/>
            <person name="Jogler C."/>
        </authorList>
    </citation>
    <scope>NUCLEOTIDE SEQUENCE [LARGE SCALE GENOMIC DNA]</scope>
    <source>
        <strain evidence="4 5">Pan44</strain>
    </source>
</reference>
<dbReference type="Pfam" id="PF12796">
    <property type="entry name" value="Ank_2"/>
    <property type="match status" value="1"/>
</dbReference>
<dbReference type="InterPro" id="IPR051165">
    <property type="entry name" value="Multifunctional_ANK_Repeat"/>
</dbReference>
<dbReference type="SUPFAM" id="SSF48403">
    <property type="entry name" value="Ankyrin repeat"/>
    <property type="match status" value="2"/>
</dbReference>
<accession>A0A517SDN6</accession>
<organism evidence="4 5">
    <name type="scientific">Caulifigura coniformis</name>
    <dbReference type="NCBI Taxonomy" id="2527983"/>
    <lineage>
        <taxon>Bacteria</taxon>
        <taxon>Pseudomonadati</taxon>
        <taxon>Planctomycetota</taxon>
        <taxon>Planctomycetia</taxon>
        <taxon>Planctomycetales</taxon>
        <taxon>Planctomycetaceae</taxon>
        <taxon>Caulifigura</taxon>
    </lineage>
</organism>
<dbReference type="PROSITE" id="PS50297">
    <property type="entry name" value="ANK_REP_REGION"/>
    <property type="match status" value="6"/>
</dbReference>
<feature type="repeat" description="ANK" evidence="3">
    <location>
        <begin position="152"/>
        <end position="184"/>
    </location>
</feature>
<keyword evidence="2 3" id="KW-0040">ANK repeat</keyword>
<dbReference type="InParanoid" id="A0A517SDN6"/>
<gene>
    <name evidence="4" type="ORF">Pan44_22630</name>
</gene>
<feature type="repeat" description="ANK" evidence="3">
    <location>
        <begin position="54"/>
        <end position="80"/>
    </location>
</feature>
<dbReference type="AlphaFoldDB" id="A0A517SDN6"/>
<keyword evidence="1" id="KW-0677">Repeat</keyword>
<dbReference type="Pfam" id="PF13637">
    <property type="entry name" value="Ank_4"/>
    <property type="match status" value="1"/>
</dbReference>
<dbReference type="EMBL" id="CP036271">
    <property type="protein sequence ID" value="QDT54235.1"/>
    <property type="molecule type" value="Genomic_DNA"/>
</dbReference>
<proteinExistence type="predicted"/>
<dbReference type="SMART" id="SM00248">
    <property type="entry name" value="ANK"/>
    <property type="match status" value="9"/>
</dbReference>
<dbReference type="Gene3D" id="1.25.40.20">
    <property type="entry name" value="Ankyrin repeat-containing domain"/>
    <property type="match status" value="3"/>
</dbReference>
<dbReference type="Proteomes" id="UP000315700">
    <property type="component" value="Chromosome"/>
</dbReference>
<feature type="repeat" description="ANK" evidence="3">
    <location>
        <begin position="448"/>
        <end position="480"/>
    </location>
</feature>
<dbReference type="Pfam" id="PF00023">
    <property type="entry name" value="Ank"/>
    <property type="match status" value="2"/>
</dbReference>
<name>A0A517SDN6_9PLAN</name>
<dbReference type="RefSeq" id="WP_145030101.1">
    <property type="nucleotide sequence ID" value="NZ_CP036271.1"/>
</dbReference>
<feature type="repeat" description="ANK" evidence="3">
    <location>
        <begin position="485"/>
        <end position="514"/>
    </location>
</feature>
<dbReference type="InterPro" id="IPR002110">
    <property type="entry name" value="Ankyrin_rpt"/>
</dbReference>
<dbReference type="PANTHER" id="PTHR24123">
    <property type="entry name" value="ANKYRIN REPEAT-CONTAINING"/>
    <property type="match status" value="1"/>
</dbReference>
<protein>
    <submittedName>
        <fullName evidence="4">Ankyrin repeats (3 copies)</fullName>
    </submittedName>
</protein>
<dbReference type="KEGG" id="ccos:Pan44_22630"/>
<keyword evidence="5" id="KW-1185">Reference proteome</keyword>
<sequence length="542" mass="59853">MQRPRELWLTDRLKWSTGRGVDVWDLFTACLAGDLPAVQRLIRRDASLVRAHWMYRTPLSFAVREGRTPVVAFLLDQGADPLSLAVNDSLLEICRDRGHHDVERVLSDHLENRLNASPRGEAIAAALRNRDRPAVRSLLEATPELLHVGDARSNQPIHWAVMTRQIEMVDELLERGADVNAVRYDGARPIQLVNGDYYFRGWRDVARDWPLSPRQMLDHLLANGAFCDLNTACHLGEIERVRELIDGDPGLINRVSEYSTYYVGSGAPLTNAAAKGHLDIVRLLLERGADPNLPEEGIAPDGHALYSAAANGHHEIARLLLEHGANPNQAVESSADALARAVSNGDQAMIDLLCSYGAATSAEILGYEGDVRTGAAMFAANPALADDADALCNAAGNGHAPFVHLILKYQPDLPRRIAWPGWLVGSKTNELNDLLFEHGMNPDQPDWLMITPLHQFARKGDIDAAACFLDRGANLHARDEEICSTPLGWAAKYGKREMVEFLLGRGARLSLPDEPDWARPLAWAERRGHGEIAETLRRYGAT</sequence>
<evidence type="ECO:0000256" key="3">
    <source>
        <dbReference type="PROSITE-ProRule" id="PRU00023"/>
    </source>
</evidence>
<feature type="repeat" description="ANK" evidence="3">
    <location>
        <begin position="300"/>
        <end position="332"/>
    </location>
</feature>
<evidence type="ECO:0000256" key="1">
    <source>
        <dbReference type="ARBA" id="ARBA00022737"/>
    </source>
</evidence>
<evidence type="ECO:0000313" key="4">
    <source>
        <dbReference type="EMBL" id="QDT54235.1"/>
    </source>
</evidence>
<evidence type="ECO:0000313" key="5">
    <source>
        <dbReference type="Proteomes" id="UP000315700"/>
    </source>
</evidence>
<dbReference type="InterPro" id="IPR036770">
    <property type="entry name" value="Ankyrin_rpt-contain_sf"/>
</dbReference>
<feature type="repeat" description="ANK" evidence="3">
    <location>
        <begin position="264"/>
        <end position="296"/>
    </location>
</feature>
<dbReference type="OrthoDB" id="6692170at2"/>
<dbReference type="PROSITE" id="PS50088">
    <property type="entry name" value="ANK_REPEAT"/>
    <property type="match status" value="6"/>
</dbReference>